<reference evidence="2" key="1">
    <citation type="submission" date="2016-10" db="EMBL/GenBank/DDBJ databases">
        <authorList>
            <person name="Varghese N."/>
            <person name="Submissions S."/>
        </authorList>
    </citation>
    <scope>NUCLEOTIDE SEQUENCE [LARGE SCALE GENOMIC DNA]</scope>
    <source>
        <strain evidence="2">DSM 1565</strain>
    </source>
</reference>
<accession>A0A1I7NTD9</accession>
<dbReference type="OrthoDB" id="7933366at2"/>
<proteinExistence type="predicted"/>
<evidence type="ECO:0000313" key="1">
    <source>
        <dbReference type="EMBL" id="SFV37903.1"/>
    </source>
</evidence>
<sequence>MTPSVPDYLSPIQWHQAVAVSREQCARIFRDGGAPTDALLAFGLHSETGANWERVVDLIAAELCAHPIKHAA</sequence>
<gene>
    <name evidence="1" type="ORF">SAMN04488557_3396</name>
</gene>
<dbReference type="Proteomes" id="UP000199423">
    <property type="component" value="Unassembled WGS sequence"/>
</dbReference>
<organism evidence="1 2">
    <name type="scientific">Hyphomicrobium facile</name>
    <dbReference type="NCBI Taxonomy" id="51670"/>
    <lineage>
        <taxon>Bacteria</taxon>
        <taxon>Pseudomonadati</taxon>
        <taxon>Pseudomonadota</taxon>
        <taxon>Alphaproteobacteria</taxon>
        <taxon>Hyphomicrobiales</taxon>
        <taxon>Hyphomicrobiaceae</taxon>
        <taxon>Hyphomicrobium</taxon>
    </lineage>
</organism>
<dbReference type="EMBL" id="FPCH01000003">
    <property type="protein sequence ID" value="SFV37903.1"/>
    <property type="molecule type" value="Genomic_DNA"/>
</dbReference>
<name>A0A1I7NTD9_9HYPH</name>
<evidence type="ECO:0000313" key="2">
    <source>
        <dbReference type="Proteomes" id="UP000199423"/>
    </source>
</evidence>
<dbReference type="AlphaFoldDB" id="A0A1I7NTD9"/>
<keyword evidence="2" id="KW-1185">Reference proteome</keyword>
<dbReference type="RefSeq" id="WP_092868870.1">
    <property type="nucleotide sequence ID" value="NZ_FPCH01000003.1"/>
</dbReference>
<protein>
    <submittedName>
        <fullName evidence="1">Uncharacterized protein</fullName>
    </submittedName>
</protein>